<dbReference type="Proteomes" id="UP000186228">
    <property type="component" value="Unassembled WGS sequence"/>
</dbReference>
<dbReference type="NCBIfam" id="TIGR03571">
    <property type="entry name" value="lucif_BA3436"/>
    <property type="match status" value="1"/>
</dbReference>
<proteinExistence type="predicted"/>
<dbReference type="PANTHER" id="PTHR30011:SF16">
    <property type="entry name" value="C2H2 FINGER DOMAIN TRANSCRIPTION FACTOR (EUROFUNG)-RELATED"/>
    <property type="match status" value="1"/>
</dbReference>
<dbReference type="STRING" id="52131.GA0061100_1313"/>
<evidence type="ECO:0000259" key="5">
    <source>
        <dbReference type="Pfam" id="PF00296"/>
    </source>
</evidence>
<keyword evidence="7" id="KW-1185">Reference proteome</keyword>
<accession>A0A1C3WM65</accession>
<evidence type="ECO:0000313" key="6">
    <source>
        <dbReference type="EMBL" id="SCB41069.1"/>
    </source>
</evidence>
<dbReference type="AlphaFoldDB" id="A0A1C3WM65"/>
<keyword evidence="2" id="KW-0288">FMN</keyword>
<dbReference type="OrthoDB" id="7239898at2"/>
<dbReference type="GO" id="GO:0016705">
    <property type="term" value="F:oxidoreductase activity, acting on paired donors, with incorporation or reduction of molecular oxygen"/>
    <property type="evidence" value="ECO:0007669"/>
    <property type="project" value="InterPro"/>
</dbReference>
<dbReference type="InterPro" id="IPR020020">
    <property type="entry name" value="Luciferase-type_oxidoreductase"/>
</dbReference>
<dbReference type="GO" id="GO:0004497">
    <property type="term" value="F:monooxygenase activity"/>
    <property type="evidence" value="ECO:0007669"/>
    <property type="project" value="UniProtKB-KW"/>
</dbReference>
<sequence length="302" mass="33050">MLFHPNRLSFGIVLPAQTRTAADIRFDTQLGIAAQADKLGFDALWVRDVPLNSESYPDPIGHADPWVFLGALAASTSKVALATGAIVLPLRHPLHIAKAALSVASLSKGRFVLGLGSGDRPSEYDVFGEDIENRKALFQSHWERLAAALSPDQKVIDEGDRVRNEFAVRPALQQPPIPMVAVGSSSQSLEWIARHATAWMTYYRPLPVQKDRLALWHNAQAKVTKDFRGFGQSMVLELLDNPRASYEEINLGGRTGRRGLIDALSAMREAGIHHVAFNLVAQGRPPGETMEEIAADILPAIQ</sequence>
<dbReference type="InterPro" id="IPR051260">
    <property type="entry name" value="Diverse_substr_monoxygenases"/>
</dbReference>
<dbReference type="Gene3D" id="3.20.20.30">
    <property type="entry name" value="Luciferase-like domain"/>
    <property type="match status" value="1"/>
</dbReference>
<keyword evidence="3" id="KW-0560">Oxidoreductase</keyword>
<dbReference type="EMBL" id="FMAC01000031">
    <property type="protein sequence ID" value="SCB41069.1"/>
    <property type="molecule type" value="Genomic_DNA"/>
</dbReference>
<keyword evidence="4" id="KW-0503">Monooxygenase</keyword>
<organism evidence="6 7">
    <name type="scientific">Rhizobium hainanense</name>
    <dbReference type="NCBI Taxonomy" id="52131"/>
    <lineage>
        <taxon>Bacteria</taxon>
        <taxon>Pseudomonadati</taxon>
        <taxon>Pseudomonadota</taxon>
        <taxon>Alphaproteobacteria</taxon>
        <taxon>Hyphomicrobiales</taxon>
        <taxon>Rhizobiaceae</taxon>
        <taxon>Rhizobium/Agrobacterium group</taxon>
        <taxon>Rhizobium</taxon>
    </lineage>
</organism>
<dbReference type="RefSeq" id="WP_075857254.1">
    <property type="nucleotide sequence ID" value="NZ_FMAC01000031.1"/>
</dbReference>
<dbReference type="Pfam" id="PF00296">
    <property type="entry name" value="Bac_luciferase"/>
    <property type="match status" value="1"/>
</dbReference>
<dbReference type="InterPro" id="IPR036661">
    <property type="entry name" value="Luciferase-like_sf"/>
</dbReference>
<evidence type="ECO:0000256" key="2">
    <source>
        <dbReference type="ARBA" id="ARBA00022643"/>
    </source>
</evidence>
<dbReference type="InterPro" id="IPR011251">
    <property type="entry name" value="Luciferase-like_dom"/>
</dbReference>
<evidence type="ECO:0000256" key="1">
    <source>
        <dbReference type="ARBA" id="ARBA00022630"/>
    </source>
</evidence>
<protein>
    <submittedName>
        <fullName evidence="6">Luciferase-type oxidoreductase, BA3436 family</fullName>
    </submittedName>
</protein>
<reference evidence="7" key="1">
    <citation type="submission" date="2016-08" db="EMBL/GenBank/DDBJ databases">
        <authorList>
            <person name="Varghese N."/>
            <person name="Submissions Spin"/>
        </authorList>
    </citation>
    <scope>NUCLEOTIDE SEQUENCE [LARGE SCALE GENOMIC DNA]</scope>
    <source>
        <strain evidence="7">CCBAU 57015</strain>
    </source>
</reference>
<evidence type="ECO:0000313" key="7">
    <source>
        <dbReference type="Proteomes" id="UP000186228"/>
    </source>
</evidence>
<keyword evidence="1" id="KW-0285">Flavoprotein</keyword>
<dbReference type="PANTHER" id="PTHR30011">
    <property type="entry name" value="ALKANESULFONATE MONOOXYGENASE-RELATED"/>
    <property type="match status" value="1"/>
</dbReference>
<feature type="domain" description="Luciferase-like" evidence="5">
    <location>
        <begin position="10"/>
        <end position="225"/>
    </location>
</feature>
<evidence type="ECO:0000256" key="4">
    <source>
        <dbReference type="ARBA" id="ARBA00023033"/>
    </source>
</evidence>
<dbReference type="SUPFAM" id="SSF51679">
    <property type="entry name" value="Bacterial luciferase-like"/>
    <property type="match status" value="1"/>
</dbReference>
<name>A0A1C3WM65_9HYPH</name>
<evidence type="ECO:0000256" key="3">
    <source>
        <dbReference type="ARBA" id="ARBA00023002"/>
    </source>
</evidence>
<gene>
    <name evidence="6" type="ORF">GA0061100_1313</name>
</gene>